<protein>
    <submittedName>
        <fullName evidence="7">Transcriptional regulator AfsR</fullName>
    </submittedName>
</protein>
<sequence>MMFRVMGPVELWIDGQRRDLGTAKERCLLAALLLAPRQPVSVQSLIRRVWDENPPAKPRQSLYSYITRLRHRLDGVEGVRLKSRQGNYMIDVEDEAVDLHRFRLLRDQARAIAASGDDEYALERYREAAKLWRAAPLADLSGDWVERTRRSLEEELLTATFERIDIQLRRGHHADLVGELSALVERHPFDERPVERLMVALYRSGRQAEALNVYRRTRDHLATELGTDAGPRLQEVQRRILRSDPALARVPGPQSAIDRPPNNLPHDVHAFTGRNGELQELLEAVSTGDGPGPSGAAVKVITIDGMPGVGKSALAVHLAHRLTGRFPDGGVFLDLHAHDPGQEPLDPASALHTLLRLIGVATARIPRTLDERAALWRSQLAGSRMVVVLDDAAGHDQVRPLLPASAGCLVIITSRRRLTGLHEAHTLSLDVLPVEDAVALFSRIAGTGRVADDLSDVTAVVRRCGRLPLAVGIAASRLRHRRAWTVADLLARLGSDDRRLQELRTEGSEITLVFEVSYRGLAPPLREAFRALGLHPGPDLTAYVAAAILGCSVDEAERILEELLDRHLIIESVRGRYHFHDLVHDYARRLGRQSDTDAERARIRHRILDFYLATADKADRLLSPHRRRPRVRVAYPPAELPPLHTEEQAQEWFSVELECLLNAIRHASPGHVAQLAQVLAGFLEAQGHWEVAAEIHERAIVAWGQLGDRRGMAVALADLSRIRLRSTEYESALDNAEKALQIYRSLSERHGEADILDHISLIRWHQSRFADALAPCQEALEIRRSLGDRRGEAKSLDHAAIFCEYIGRYAEAERLRESALTLFSEVDDLPGRMMALNNMGDLALRMGRVEAAVRFYEETAAAAAKLGRQYQAIWLSNMANIHRHTGRNEDALESYRRALAVFMEIGDRRNVIETLIGIGAAFHEVGRYGEALVHHQKARALARIVNGRYEEAMALRRMGDALTGAGRYRAAVDCFRQAHDLAGRIGVPYETAKALEGMGRALLHLEGREAARRCWRQAMGILESSGLPEEERVKSYLRETGGTFGA</sequence>
<feature type="DNA-binding region" description="OmpR/PhoB-type" evidence="5">
    <location>
        <begin position="1"/>
        <end position="92"/>
    </location>
</feature>
<dbReference type="SUPFAM" id="SSF46894">
    <property type="entry name" value="C-terminal effector domain of the bipartite response regulators"/>
    <property type="match status" value="1"/>
</dbReference>
<dbReference type="InterPro" id="IPR001867">
    <property type="entry name" value="OmpR/PhoB-type_DNA-bd"/>
</dbReference>
<evidence type="ECO:0000256" key="1">
    <source>
        <dbReference type="ARBA" id="ARBA00005820"/>
    </source>
</evidence>
<keyword evidence="3 5" id="KW-0238">DNA-binding</keyword>
<dbReference type="EMBL" id="BAAAZG010000052">
    <property type="protein sequence ID" value="GAA4095545.1"/>
    <property type="molecule type" value="Genomic_DNA"/>
</dbReference>
<gene>
    <name evidence="7" type="primary">afsR</name>
    <name evidence="7" type="ORF">GCM10022214_68380</name>
</gene>
<reference evidence="8" key="1">
    <citation type="journal article" date="2019" name="Int. J. Syst. Evol. Microbiol.">
        <title>The Global Catalogue of Microorganisms (GCM) 10K type strain sequencing project: providing services to taxonomists for standard genome sequencing and annotation.</title>
        <authorList>
            <consortium name="The Broad Institute Genomics Platform"/>
            <consortium name="The Broad Institute Genome Sequencing Center for Infectious Disease"/>
            <person name="Wu L."/>
            <person name="Ma J."/>
        </authorList>
    </citation>
    <scope>NUCLEOTIDE SEQUENCE [LARGE SCALE GENOMIC DNA]</scope>
    <source>
        <strain evidence="8">JCM 16702</strain>
    </source>
</reference>
<dbReference type="PANTHER" id="PTHR35807:SF1">
    <property type="entry name" value="TRANSCRIPTIONAL REGULATOR REDD"/>
    <property type="match status" value="1"/>
</dbReference>
<dbReference type="SUPFAM" id="SSF48452">
    <property type="entry name" value="TPR-like"/>
    <property type="match status" value="3"/>
</dbReference>
<feature type="domain" description="OmpR/PhoB-type" evidence="6">
    <location>
        <begin position="1"/>
        <end position="92"/>
    </location>
</feature>
<dbReference type="Pfam" id="PF00931">
    <property type="entry name" value="NB-ARC"/>
    <property type="match status" value="1"/>
</dbReference>
<organism evidence="7 8">
    <name type="scientific">Actinomadura miaoliensis</name>
    <dbReference type="NCBI Taxonomy" id="430685"/>
    <lineage>
        <taxon>Bacteria</taxon>
        <taxon>Bacillati</taxon>
        <taxon>Actinomycetota</taxon>
        <taxon>Actinomycetes</taxon>
        <taxon>Streptosporangiales</taxon>
        <taxon>Thermomonosporaceae</taxon>
        <taxon>Actinomadura</taxon>
    </lineage>
</organism>
<proteinExistence type="inferred from homology"/>
<dbReference type="InterPro" id="IPR051677">
    <property type="entry name" value="AfsR-DnrI-RedD_regulator"/>
</dbReference>
<dbReference type="InterPro" id="IPR019734">
    <property type="entry name" value="TPR_rpt"/>
</dbReference>
<dbReference type="PANTHER" id="PTHR35807">
    <property type="entry name" value="TRANSCRIPTIONAL REGULATOR REDD-RELATED"/>
    <property type="match status" value="1"/>
</dbReference>
<dbReference type="CDD" id="cd15831">
    <property type="entry name" value="BTAD"/>
    <property type="match status" value="1"/>
</dbReference>
<dbReference type="Gene3D" id="1.10.10.10">
    <property type="entry name" value="Winged helix-like DNA-binding domain superfamily/Winged helix DNA-binding domain"/>
    <property type="match status" value="2"/>
</dbReference>
<dbReference type="InterPro" id="IPR036388">
    <property type="entry name" value="WH-like_DNA-bd_sf"/>
</dbReference>
<dbReference type="SMART" id="SM00862">
    <property type="entry name" value="Trans_reg_C"/>
    <property type="match status" value="1"/>
</dbReference>
<comment type="caution">
    <text evidence="7">The sequence shown here is derived from an EMBL/GenBank/DDBJ whole genome shotgun (WGS) entry which is preliminary data.</text>
</comment>
<dbReference type="Pfam" id="PF00486">
    <property type="entry name" value="Trans_reg_C"/>
    <property type="match status" value="1"/>
</dbReference>
<dbReference type="Pfam" id="PF13424">
    <property type="entry name" value="TPR_12"/>
    <property type="match status" value="3"/>
</dbReference>
<dbReference type="Pfam" id="PF03704">
    <property type="entry name" value="BTAD"/>
    <property type="match status" value="1"/>
</dbReference>
<evidence type="ECO:0000313" key="7">
    <source>
        <dbReference type="EMBL" id="GAA4095545.1"/>
    </source>
</evidence>
<dbReference type="PROSITE" id="PS51755">
    <property type="entry name" value="OMPR_PHOB"/>
    <property type="match status" value="1"/>
</dbReference>
<dbReference type="CDD" id="cd02019">
    <property type="entry name" value="NK"/>
    <property type="match status" value="1"/>
</dbReference>
<evidence type="ECO:0000256" key="2">
    <source>
        <dbReference type="ARBA" id="ARBA00023015"/>
    </source>
</evidence>
<name>A0ABP7WSD1_9ACTN</name>
<comment type="similarity">
    <text evidence="1">Belongs to the AfsR/DnrI/RedD regulatory family.</text>
</comment>
<keyword evidence="4" id="KW-0804">Transcription</keyword>
<dbReference type="SUPFAM" id="SSF52540">
    <property type="entry name" value="P-loop containing nucleoside triphosphate hydrolases"/>
    <property type="match status" value="1"/>
</dbReference>
<evidence type="ECO:0000256" key="3">
    <source>
        <dbReference type="ARBA" id="ARBA00023125"/>
    </source>
</evidence>
<dbReference type="RefSeq" id="WP_344955870.1">
    <property type="nucleotide sequence ID" value="NZ_BAAAZG010000052.1"/>
</dbReference>
<dbReference type="SMART" id="SM00028">
    <property type="entry name" value="TPR"/>
    <property type="match status" value="8"/>
</dbReference>
<dbReference type="SMART" id="SM01043">
    <property type="entry name" value="BTAD"/>
    <property type="match status" value="1"/>
</dbReference>
<dbReference type="PRINTS" id="PR00364">
    <property type="entry name" value="DISEASERSIST"/>
</dbReference>
<accession>A0ABP7WSD1</accession>
<evidence type="ECO:0000256" key="4">
    <source>
        <dbReference type="ARBA" id="ARBA00023163"/>
    </source>
</evidence>
<evidence type="ECO:0000256" key="5">
    <source>
        <dbReference type="PROSITE-ProRule" id="PRU01091"/>
    </source>
</evidence>
<keyword evidence="8" id="KW-1185">Reference proteome</keyword>
<dbReference type="InterPro" id="IPR011990">
    <property type="entry name" value="TPR-like_helical_dom_sf"/>
</dbReference>
<dbReference type="InterPro" id="IPR027417">
    <property type="entry name" value="P-loop_NTPase"/>
</dbReference>
<keyword evidence="2" id="KW-0805">Transcription regulation</keyword>
<dbReference type="InterPro" id="IPR002182">
    <property type="entry name" value="NB-ARC"/>
</dbReference>
<dbReference type="Gene3D" id="3.40.50.300">
    <property type="entry name" value="P-loop containing nucleotide triphosphate hydrolases"/>
    <property type="match status" value="1"/>
</dbReference>
<dbReference type="Proteomes" id="UP001500683">
    <property type="component" value="Unassembled WGS sequence"/>
</dbReference>
<evidence type="ECO:0000259" key="6">
    <source>
        <dbReference type="PROSITE" id="PS51755"/>
    </source>
</evidence>
<evidence type="ECO:0000313" key="8">
    <source>
        <dbReference type="Proteomes" id="UP001500683"/>
    </source>
</evidence>
<dbReference type="InterPro" id="IPR016032">
    <property type="entry name" value="Sig_transdc_resp-reg_C-effctor"/>
</dbReference>
<dbReference type="Gene3D" id="1.25.40.10">
    <property type="entry name" value="Tetratricopeptide repeat domain"/>
    <property type="match status" value="3"/>
</dbReference>
<dbReference type="InterPro" id="IPR005158">
    <property type="entry name" value="BTAD"/>
</dbReference>